<dbReference type="AlphaFoldDB" id="A0A2X0U5A9"/>
<keyword evidence="1" id="KW-0472">Membrane</keyword>
<keyword evidence="1" id="KW-1133">Transmembrane helix</keyword>
<gene>
    <name evidence="2" type="ORF">NCTC9935_00971</name>
</gene>
<accession>A0A2X0U5A9</accession>
<feature type="transmembrane region" description="Helical" evidence="1">
    <location>
        <begin position="21"/>
        <end position="42"/>
    </location>
</feature>
<dbReference type="EMBL" id="UAPR01000002">
    <property type="protein sequence ID" value="SPT55465.1"/>
    <property type="molecule type" value="Genomic_DNA"/>
</dbReference>
<dbReference type="OrthoDB" id="3261165at2"/>
<proteinExistence type="predicted"/>
<keyword evidence="3" id="KW-1185">Reference proteome</keyword>
<dbReference type="RefSeq" id="WP_111823475.1">
    <property type="nucleotide sequence ID" value="NZ_CBDERX010000061.1"/>
</dbReference>
<organism evidence="2 3">
    <name type="scientific">Schaalia odontolytica</name>
    <dbReference type="NCBI Taxonomy" id="1660"/>
    <lineage>
        <taxon>Bacteria</taxon>
        <taxon>Bacillati</taxon>
        <taxon>Actinomycetota</taxon>
        <taxon>Actinomycetes</taxon>
        <taxon>Actinomycetales</taxon>
        <taxon>Actinomycetaceae</taxon>
        <taxon>Schaalia</taxon>
    </lineage>
</organism>
<dbReference type="Proteomes" id="UP000250192">
    <property type="component" value="Unassembled WGS sequence"/>
</dbReference>
<evidence type="ECO:0000313" key="2">
    <source>
        <dbReference type="EMBL" id="SPT55465.1"/>
    </source>
</evidence>
<dbReference type="GeneID" id="93758437"/>
<evidence type="ECO:0000313" key="3">
    <source>
        <dbReference type="Proteomes" id="UP000250192"/>
    </source>
</evidence>
<protein>
    <submittedName>
        <fullName evidence="2">Uncharacterized protein</fullName>
    </submittedName>
</protein>
<keyword evidence="1" id="KW-0812">Transmembrane</keyword>
<evidence type="ECO:0000256" key="1">
    <source>
        <dbReference type="SAM" id="Phobius"/>
    </source>
</evidence>
<name>A0A2X0U5A9_9ACTO</name>
<sequence length="227" mass="24906">MSAHSSRPLSFPQHKVRGLSIFNRIMVIIVALSAITTITLFAKTSSRHSEANSLKNDAMKADRQRYELRALQWCEQITPENADTVAGLFKGYDSASSDIKREIDRQCKTRVSIADFIANQDPIRAFTVKPECTLNDTGDGASCTATVTPTSPAVQKRLEEFSSTTLTLRMRIADTHTNLPTQSHTLDDVATLTVDSSGNGTVSFDVPVDASWGIAYDVQVSSFFPNE</sequence>
<reference evidence="2 3" key="1">
    <citation type="submission" date="2018-06" db="EMBL/GenBank/DDBJ databases">
        <authorList>
            <consortium name="Pathogen Informatics"/>
            <person name="Doyle S."/>
        </authorList>
    </citation>
    <scope>NUCLEOTIDE SEQUENCE [LARGE SCALE GENOMIC DNA]</scope>
    <source>
        <strain evidence="2 3">NCTC9935</strain>
    </source>
</reference>